<reference evidence="2 3" key="8">
    <citation type="journal article" date="2010" name="J. Virol.">
        <title>Microarray analysis of Paramecium bursaria chlorella virus 1 transcription.</title>
        <authorList>
            <person name="Yanai-Balser G.M."/>
            <person name="Duncan G.A."/>
            <person name="Eudy J.D."/>
            <person name="Wang D."/>
            <person name="Li X."/>
            <person name="Agarkova I.V."/>
            <person name="Dunigan D.D."/>
            <person name="Van Etten J.L."/>
        </authorList>
    </citation>
    <scope>NUCLEOTIDE SEQUENCE [LARGE SCALE GENOMIC DNA]</scope>
</reference>
<reference evidence="2 3" key="2">
    <citation type="journal article" date="1995" name="Virology">
        <title>Analysis of 43 kb of the Chlorella virus PBCV-1 330-kb genome: map positions 45 to 88.</title>
        <authorList>
            <person name="Li Y."/>
            <person name="Lu Z."/>
            <person name="Burbank D.E."/>
            <person name="Kutish G.F."/>
            <person name="Rock D.L."/>
            <person name="Van Etten J.L."/>
        </authorList>
    </citation>
    <scope>NUCLEOTIDE SEQUENCE [LARGE SCALE GENOMIC DNA]</scope>
</reference>
<evidence type="ECO:0000313" key="3">
    <source>
        <dbReference type="Proteomes" id="UP000000862"/>
    </source>
</evidence>
<keyword evidence="3" id="KW-1185">Reference proteome</keyword>
<gene>
    <name evidence="2" type="primary">A127R</name>
</gene>
<evidence type="ECO:0000256" key="1">
    <source>
        <dbReference type="SAM" id="MobiDB-lite"/>
    </source>
</evidence>
<proteinExistence type="predicted"/>
<dbReference type="EMBL" id="JF411744">
    <property type="protein sequence ID" value="AAC96495.1"/>
    <property type="molecule type" value="Genomic_DNA"/>
</dbReference>
<dbReference type="RefSeq" id="NP_048475.1">
    <property type="nucleotide sequence ID" value="NC_000852.5"/>
</dbReference>
<reference evidence="2 3" key="7">
    <citation type="journal article" date="2000" name="Virology">
        <title>Characterization of a beta-1,3-glucanase encoded by chlorella virus PBCV-1.</title>
        <authorList>
            <person name="Sun L."/>
            <person name="Gurnon J.R."/>
            <person name="Adams B.J."/>
            <person name="Graves M.V."/>
            <person name="Van Etten J.L."/>
        </authorList>
    </citation>
    <scope>NUCLEOTIDE SEQUENCE [LARGE SCALE GENOMIC DNA]</scope>
</reference>
<feature type="region of interest" description="Disordered" evidence="1">
    <location>
        <begin position="1"/>
        <end position="30"/>
    </location>
</feature>
<protein>
    <submittedName>
        <fullName evidence="2">Uncharacterized protein</fullName>
    </submittedName>
</protein>
<accession>Q84447</accession>
<evidence type="ECO:0000313" key="2">
    <source>
        <dbReference type="EMBL" id="AAC96495.1"/>
    </source>
</evidence>
<reference evidence="2 3" key="1">
    <citation type="journal article" date="1995" name="Virology">
        <title>Analysis of 45 kb of DNA located at the left end of the chlorella virus PBCV-1 genome.</title>
        <authorList>
            <person name="Lu Z."/>
            <person name="Li Y."/>
            <person name="Zhang Y."/>
            <person name="Kutish G.F."/>
            <person name="Rock D.L."/>
            <person name="Van Etten J.L."/>
        </authorList>
    </citation>
    <scope>NUCLEOTIDE SEQUENCE [LARGE SCALE GENOMIC DNA]</scope>
</reference>
<dbReference type="GeneID" id="917873"/>
<sequence length="245" mass="27126">MNKNVDTVNAKNLKSFNGTPTKAARGVPKMSGSEEPFTDFVYGTDRWGKLQNNCYAFAIDYFRGNMNKKLQMGELAKTLKQGDDLTDPKTLKQRTLEDLAIKKNGGYAAGPCEKCKKGYYKIMAFVDKSNDFHWYRQMGDMMISSDGKKTVANIAKEIGVNKNQIDSPSSNKPKVGEPILIKNAGLFAHKRGFAELTVLDASGKFITDPRKANRNYGDISYDTFAGAFCVNSAFGRGSKFSCVNK</sequence>
<reference evidence="2 3" key="5">
    <citation type="journal article" date="1997" name="Virology">
        <title>Analysis of 74 kb of DNA located at the right end of the 330-kb chlorella virus PBCV-1 genome.</title>
        <authorList>
            <person name="Li Y."/>
            <person name="Lu Z."/>
            <person name="Sun L."/>
            <person name="Ropp S."/>
            <person name="Kutish G.F."/>
            <person name="Rock D.L."/>
            <person name="Van Etten J.L."/>
        </authorList>
    </citation>
    <scope>NUCLEOTIDE SEQUENCE [LARGE SCALE GENOMIC DNA]</scope>
</reference>
<feature type="compositionally biased region" description="Polar residues" evidence="1">
    <location>
        <begin position="1"/>
        <end position="20"/>
    </location>
</feature>
<dbReference type="PIR" id="T17617">
    <property type="entry name" value="T17617"/>
</dbReference>
<reference evidence="2 3" key="4">
    <citation type="journal article" date="1996" name="Virology">
        <title>Analysis of 76 kb of the chlorella virus PBCV-1 330-kb genome: map positions 182 to 258.</title>
        <authorList>
            <person name="Kutish G.F."/>
            <person name="Li Y."/>
            <person name="Lu Z."/>
            <person name="Furuta M."/>
            <person name="Rock D.L."/>
            <person name="Van Etten J.L."/>
        </authorList>
    </citation>
    <scope>NUCLEOTIDE SEQUENCE [LARGE SCALE GENOMIC DNA]</scope>
</reference>
<dbReference type="OrthoDB" id="8071at10239"/>
<reference evidence="2 3" key="3">
    <citation type="journal article" date="1996" name="Virology">
        <title>Analysis of 94 kb of the chlorella virus PBCV-1 330-kb genome: map positions 88 to 182.</title>
        <authorList>
            <person name="Lu Z."/>
            <person name="Li Y."/>
            <person name="Que Q."/>
            <person name="Kutish G.F."/>
            <person name="Rock D.L."/>
            <person name="Van Etten J.L."/>
        </authorList>
    </citation>
    <scope>NUCLEOTIDE SEQUENCE [LARGE SCALE GENOMIC DNA]</scope>
</reference>
<dbReference type="KEGG" id="vg:917873"/>
<reference evidence="2 3" key="6">
    <citation type="journal article" date="1999" name="Virology">
        <title>Chlorella virus PBCV-1 encodes a functional homospermidine synthase.</title>
        <authorList>
            <person name="Kaiser A."/>
            <person name="Vollmert M."/>
            <person name="Tholl D."/>
            <person name="Graves M.V."/>
            <person name="Gurnon J.R."/>
            <person name="Xing W."/>
            <person name="Lisec A.D."/>
            <person name="Nickerson K.W."/>
            <person name="Van Etten J.L."/>
        </authorList>
    </citation>
    <scope>NUCLEOTIDE SEQUENCE [LARGE SCALE GENOMIC DNA]</scope>
</reference>
<dbReference type="Proteomes" id="UP000000862">
    <property type="component" value="Segment"/>
</dbReference>
<name>Q84447_PBCV1</name>
<organism evidence="2 3">
    <name type="scientific">Paramecium bursaria Chlorella virus 1</name>
    <name type="common">PBCV-1</name>
    <dbReference type="NCBI Taxonomy" id="10506"/>
    <lineage>
        <taxon>Viruses</taxon>
        <taxon>Varidnaviria</taxon>
        <taxon>Bamfordvirae</taxon>
        <taxon>Nucleocytoviricota</taxon>
        <taxon>Megaviricetes</taxon>
        <taxon>Algavirales</taxon>
        <taxon>Phycodnaviridae</taxon>
        <taxon>Chlorovirus</taxon>
        <taxon>Chlorovirus vanettense</taxon>
    </lineage>
</organism>
<organismHost>
    <name type="scientific">Chlorella</name>
    <dbReference type="NCBI Taxonomy" id="3071"/>
</organismHost>